<accession>A0A9X2BFF4</accession>
<dbReference type="InterPro" id="IPR014044">
    <property type="entry name" value="CAP_dom"/>
</dbReference>
<dbReference type="InterPro" id="IPR035940">
    <property type="entry name" value="CAP_sf"/>
</dbReference>
<evidence type="ECO:0000313" key="3">
    <source>
        <dbReference type="EMBL" id="MCK6257277.1"/>
    </source>
</evidence>
<feature type="domain" description="SCP" evidence="2">
    <location>
        <begin position="115"/>
        <end position="223"/>
    </location>
</feature>
<dbReference type="PANTHER" id="PTHR31157">
    <property type="entry name" value="SCP DOMAIN-CONTAINING PROTEIN"/>
    <property type="match status" value="1"/>
</dbReference>
<feature type="chain" id="PRO_5040840345" evidence="1">
    <location>
        <begin position="19"/>
        <end position="230"/>
    </location>
</feature>
<comment type="caution">
    <text evidence="3">The sequence shown here is derived from an EMBL/GenBank/DDBJ whole genome shotgun (WGS) entry which is preliminary data.</text>
</comment>
<gene>
    <name evidence="3" type="ORF">LCY76_11785</name>
</gene>
<dbReference type="EMBL" id="JAIWJX010000002">
    <property type="protein sequence ID" value="MCK6257277.1"/>
    <property type="molecule type" value="Genomic_DNA"/>
</dbReference>
<dbReference type="SUPFAM" id="SSF55797">
    <property type="entry name" value="PR-1-like"/>
    <property type="match status" value="1"/>
</dbReference>
<dbReference type="CDD" id="cd05379">
    <property type="entry name" value="CAP_bacterial"/>
    <property type="match status" value="1"/>
</dbReference>
<proteinExistence type="predicted"/>
<dbReference type="Pfam" id="PF00188">
    <property type="entry name" value="CAP"/>
    <property type="match status" value="1"/>
</dbReference>
<evidence type="ECO:0000313" key="4">
    <source>
        <dbReference type="Proteomes" id="UP001139011"/>
    </source>
</evidence>
<dbReference type="PROSITE" id="PS51257">
    <property type="entry name" value="PROKAR_LIPOPROTEIN"/>
    <property type="match status" value="1"/>
</dbReference>
<keyword evidence="4" id="KW-1185">Reference proteome</keyword>
<organism evidence="3 4">
    <name type="scientific">Fictibacillus marinisediminis</name>
    <dbReference type="NCBI Taxonomy" id="2878389"/>
    <lineage>
        <taxon>Bacteria</taxon>
        <taxon>Bacillati</taxon>
        <taxon>Bacillota</taxon>
        <taxon>Bacilli</taxon>
        <taxon>Bacillales</taxon>
        <taxon>Fictibacillaceae</taxon>
        <taxon>Fictibacillus</taxon>
    </lineage>
</organism>
<sequence length="230" mass="26157">MRKAISIPMAFLCILVFSSGCNNMKKNELGQDQQHKRMANKNMMKTGNGYLTKEKIPYQSKAGQKKEKVQRENISYNNPDMSMETNPDINGTVPPAAPPSGNQGYSQEMIQRVVELTNQERRKYGLSDLKWDPSLTNVAQVKANDMEKNNYFSHNSPTHGSPFEQMDKMDIPYSSAGENIAVGQQSPEQVVNDWMNSEGHRKNILNPDYTHIGIGYTDNEDFWAQEFIKK</sequence>
<dbReference type="PANTHER" id="PTHR31157:SF1">
    <property type="entry name" value="SCP DOMAIN-CONTAINING PROTEIN"/>
    <property type="match status" value="1"/>
</dbReference>
<feature type="signal peptide" evidence="1">
    <location>
        <begin position="1"/>
        <end position="18"/>
    </location>
</feature>
<dbReference type="AlphaFoldDB" id="A0A9X2BFF4"/>
<evidence type="ECO:0000259" key="2">
    <source>
        <dbReference type="Pfam" id="PF00188"/>
    </source>
</evidence>
<dbReference type="Gene3D" id="3.40.33.10">
    <property type="entry name" value="CAP"/>
    <property type="match status" value="1"/>
</dbReference>
<name>A0A9X2BFF4_9BACL</name>
<reference evidence="3" key="1">
    <citation type="submission" date="2021-09" db="EMBL/GenBank/DDBJ databases">
        <title>Genome analysis of Fictibacillus sp. KIGAM418 isolated from marine sediment.</title>
        <authorList>
            <person name="Seo M.-J."/>
            <person name="Cho E.-S."/>
            <person name="Hwang C.Y."/>
        </authorList>
    </citation>
    <scope>NUCLEOTIDE SEQUENCE</scope>
    <source>
        <strain evidence="3">KIGAM418</strain>
    </source>
</reference>
<dbReference type="Proteomes" id="UP001139011">
    <property type="component" value="Unassembled WGS sequence"/>
</dbReference>
<keyword evidence="1" id="KW-0732">Signal</keyword>
<dbReference type="RefSeq" id="WP_248252793.1">
    <property type="nucleotide sequence ID" value="NZ_JAIWJX010000002.1"/>
</dbReference>
<evidence type="ECO:0000256" key="1">
    <source>
        <dbReference type="SAM" id="SignalP"/>
    </source>
</evidence>
<protein>
    <submittedName>
        <fullName evidence="3">CAP domain-containing protein</fullName>
    </submittedName>
</protein>